<evidence type="ECO:0000259" key="11">
    <source>
        <dbReference type="Pfam" id="PF01514"/>
    </source>
</evidence>
<keyword evidence="4" id="KW-1003">Cell membrane</keyword>
<evidence type="ECO:0000256" key="6">
    <source>
        <dbReference type="ARBA" id="ARBA00022989"/>
    </source>
</evidence>
<evidence type="ECO:0000259" key="12">
    <source>
        <dbReference type="Pfam" id="PF08345"/>
    </source>
</evidence>
<evidence type="ECO:0000256" key="3">
    <source>
        <dbReference type="ARBA" id="ARBA00007971"/>
    </source>
</evidence>
<evidence type="ECO:0000313" key="13">
    <source>
        <dbReference type="EMBL" id="QWT48422.1"/>
    </source>
</evidence>
<feature type="transmembrane region" description="Helical" evidence="10">
    <location>
        <begin position="45"/>
        <end position="64"/>
    </location>
</feature>
<feature type="transmembrane region" description="Helical" evidence="10">
    <location>
        <begin position="498"/>
        <end position="516"/>
    </location>
</feature>
<dbReference type="PANTHER" id="PTHR30046:SF0">
    <property type="entry name" value="FLAGELLAR M-RING PROTEIN"/>
    <property type="match status" value="1"/>
</dbReference>
<gene>
    <name evidence="13" type="primary">fliF</name>
    <name evidence="13" type="ORF">Azoinq_11225</name>
</gene>
<sequence>MAATQENDATGTPPGNLPPGAAPGLAGISGRLKEGLARLNNQQKIALMVAVAAIFALVIGAFLWSRQPDYKVLFSNLSERDGGAIITSLEQLNVPYKFTDGSGAILVPADKVHEVRLRLASQGLPKGGSVGFELMENQKFGISQFAEQVNYQRALEGELAKTIQSISTVQSARVHLAIPKPSVFVREEQKPTASVLLQLYPGRNLEPAQVAGIVHLVASSVPQLNAANVTVLDQDGNLLSQLKSKLMEAGLDPTQIKYVQEVEASVIKRVEDILSPVVGPGNARVQVAADMDFSQSEQTAESYKPNTTPPDISIRSQQSSETASVNPPAQGVPGALTNQPPVPATAPITSPAVPGQPANGAPANGQQPPGQINAAGVQAPIYSAGQPINTRKDSTINYEVDKTVSYTKQNVGNIKRLSVAVVVNNKQDVDKSGKPTSRPLNDAEIKQINDLVREAMGFNQQRGDTLSVANTAFNLGEKVDNSLPFWKDPDNLSLGKDLLKYLVIGAIVAYILLAVVRPIIRTMFPPPASAAEEEEGEAGEAAQEGEVGEDGTIVELTGEGGKQIMATYEAKLHRAREVSKQDPKGVANIIKDWMGVNAG</sequence>
<dbReference type="KEGG" id="aiq:Azoinq_11225"/>
<comment type="subcellular location">
    <subcellularLocation>
        <location evidence="1 8">Bacterial flagellum basal body</location>
    </subcellularLocation>
    <subcellularLocation>
        <location evidence="2">Cell membrane</location>
        <topology evidence="2">Multi-pass membrane protein</topology>
    </subcellularLocation>
</comment>
<dbReference type="AlphaFoldDB" id="A0A975XU53"/>
<dbReference type="GO" id="GO:0005886">
    <property type="term" value="C:plasma membrane"/>
    <property type="evidence" value="ECO:0007669"/>
    <property type="project" value="UniProtKB-SubCell"/>
</dbReference>
<dbReference type="GO" id="GO:0003774">
    <property type="term" value="F:cytoskeletal motor activity"/>
    <property type="evidence" value="ECO:0007669"/>
    <property type="project" value="InterPro"/>
</dbReference>
<evidence type="ECO:0000256" key="5">
    <source>
        <dbReference type="ARBA" id="ARBA00022692"/>
    </source>
</evidence>
<evidence type="ECO:0000256" key="1">
    <source>
        <dbReference type="ARBA" id="ARBA00004117"/>
    </source>
</evidence>
<comment type="function">
    <text evidence="8">The M ring may be actively involved in energy transduction.</text>
</comment>
<feature type="domain" description="Flagellar M-ring N-terminal" evidence="11">
    <location>
        <begin position="66"/>
        <end position="241"/>
    </location>
</feature>
<evidence type="ECO:0000256" key="10">
    <source>
        <dbReference type="SAM" id="Phobius"/>
    </source>
</evidence>
<keyword evidence="13" id="KW-0282">Flagellum</keyword>
<feature type="region of interest" description="Disordered" evidence="9">
    <location>
        <begin position="1"/>
        <end position="24"/>
    </location>
</feature>
<dbReference type="Pfam" id="PF01514">
    <property type="entry name" value="YscJ_FliF"/>
    <property type="match status" value="1"/>
</dbReference>
<keyword evidence="10" id="KW-0472">Membrane</keyword>
<comment type="similarity">
    <text evidence="3 8">Belongs to the FliF family.</text>
</comment>
<dbReference type="Pfam" id="PF08345">
    <property type="entry name" value="YscJ_FliF_C"/>
    <property type="match status" value="1"/>
</dbReference>
<evidence type="ECO:0000256" key="9">
    <source>
        <dbReference type="SAM" id="MobiDB-lite"/>
    </source>
</evidence>
<evidence type="ECO:0000256" key="8">
    <source>
        <dbReference type="PIRNR" id="PIRNR004862"/>
    </source>
</evidence>
<dbReference type="GO" id="GO:0009431">
    <property type="term" value="C:bacterial-type flagellum basal body, MS ring"/>
    <property type="evidence" value="ECO:0007669"/>
    <property type="project" value="InterPro"/>
</dbReference>
<protein>
    <recommendedName>
        <fullName evidence="8">Flagellar M-ring protein</fullName>
    </recommendedName>
</protein>
<proteinExistence type="inferred from homology"/>
<name>A0A975XU53_9RHOO</name>
<feature type="domain" description="Flagellar M-ring C-terminal" evidence="12">
    <location>
        <begin position="274"/>
        <end position="473"/>
    </location>
</feature>
<feature type="region of interest" description="Disordered" evidence="9">
    <location>
        <begin position="293"/>
        <end position="367"/>
    </location>
</feature>
<dbReference type="EMBL" id="CP064782">
    <property type="protein sequence ID" value="QWT48422.1"/>
    <property type="molecule type" value="Genomic_DNA"/>
</dbReference>
<accession>A0A975XU53</accession>
<evidence type="ECO:0000256" key="2">
    <source>
        <dbReference type="ARBA" id="ARBA00004651"/>
    </source>
</evidence>
<evidence type="ECO:0000313" key="14">
    <source>
        <dbReference type="Proteomes" id="UP000683428"/>
    </source>
</evidence>
<dbReference type="InterPro" id="IPR013556">
    <property type="entry name" value="Flag_M-ring_C"/>
</dbReference>
<keyword evidence="13" id="KW-0966">Cell projection</keyword>
<evidence type="ECO:0000256" key="7">
    <source>
        <dbReference type="ARBA" id="ARBA00023143"/>
    </source>
</evidence>
<dbReference type="RefSeq" id="WP_216129049.1">
    <property type="nucleotide sequence ID" value="NZ_CP072875.1"/>
</dbReference>
<keyword evidence="5 10" id="KW-0812">Transmembrane</keyword>
<keyword evidence="14" id="KW-1185">Reference proteome</keyword>
<organism evidence="13 14">
    <name type="scientific">Azospira inquinata</name>
    <dbReference type="NCBI Taxonomy" id="2785627"/>
    <lineage>
        <taxon>Bacteria</taxon>
        <taxon>Pseudomonadati</taxon>
        <taxon>Pseudomonadota</taxon>
        <taxon>Betaproteobacteria</taxon>
        <taxon>Rhodocyclales</taxon>
        <taxon>Rhodocyclaceae</taxon>
        <taxon>Azospira</taxon>
    </lineage>
</organism>
<dbReference type="Proteomes" id="UP000683428">
    <property type="component" value="Chromosome"/>
</dbReference>
<evidence type="ECO:0000256" key="4">
    <source>
        <dbReference type="ARBA" id="ARBA00022475"/>
    </source>
</evidence>
<dbReference type="InterPro" id="IPR043427">
    <property type="entry name" value="YscJ/FliF"/>
</dbReference>
<feature type="compositionally biased region" description="Polar residues" evidence="9">
    <location>
        <begin position="293"/>
        <end position="327"/>
    </location>
</feature>
<dbReference type="InterPro" id="IPR000067">
    <property type="entry name" value="FlgMring_FliF"/>
</dbReference>
<keyword evidence="7 8" id="KW-0975">Bacterial flagellum</keyword>
<feature type="region of interest" description="Disordered" evidence="9">
    <location>
        <begin position="528"/>
        <end position="550"/>
    </location>
</feature>
<dbReference type="NCBIfam" id="TIGR00206">
    <property type="entry name" value="fliF"/>
    <property type="match status" value="1"/>
</dbReference>
<dbReference type="PANTHER" id="PTHR30046">
    <property type="entry name" value="FLAGELLAR M-RING PROTEIN"/>
    <property type="match status" value="1"/>
</dbReference>
<keyword evidence="6 10" id="KW-1133">Transmembrane helix</keyword>
<dbReference type="GO" id="GO:0071973">
    <property type="term" value="P:bacterial-type flagellum-dependent cell motility"/>
    <property type="evidence" value="ECO:0007669"/>
    <property type="project" value="InterPro"/>
</dbReference>
<keyword evidence="13" id="KW-0969">Cilium</keyword>
<dbReference type="PIRSF" id="PIRSF004862">
    <property type="entry name" value="FliF"/>
    <property type="match status" value="1"/>
</dbReference>
<reference evidence="13" key="1">
    <citation type="submission" date="2020-11" db="EMBL/GenBank/DDBJ databases">
        <title>Azospira inquinata sp. nov.</title>
        <authorList>
            <person name="Moe W.M."/>
            <person name="Mikes M.C."/>
        </authorList>
    </citation>
    <scope>NUCLEOTIDE SEQUENCE</scope>
    <source>
        <strain evidence="13">Azo-3</strain>
    </source>
</reference>
<dbReference type="InterPro" id="IPR006182">
    <property type="entry name" value="FliF_N_dom"/>
</dbReference>